<protein>
    <submittedName>
        <fullName evidence="2">Uncharacterized protein</fullName>
    </submittedName>
</protein>
<feature type="transmembrane region" description="Helical" evidence="1">
    <location>
        <begin position="526"/>
        <end position="544"/>
    </location>
</feature>
<dbReference type="Proteomes" id="UP000824024">
    <property type="component" value="Unassembled WGS sequence"/>
</dbReference>
<accession>A0A9D2D302</accession>
<dbReference type="InterPro" id="IPR046062">
    <property type="entry name" value="DUF6020"/>
</dbReference>
<proteinExistence type="predicted"/>
<feature type="transmembrane region" description="Helical" evidence="1">
    <location>
        <begin position="47"/>
        <end position="67"/>
    </location>
</feature>
<reference evidence="2" key="2">
    <citation type="submission" date="2021-04" db="EMBL/GenBank/DDBJ databases">
        <authorList>
            <person name="Gilroy R."/>
        </authorList>
    </citation>
    <scope>NUCLEOTIDE SEQUENCE</scope>
    <source>
        <strain evidence="2">CHK192-9172</strain>
    </source>
</reference>
<evidence type="ECO:0000313" key="2">
    <source>
        <dbReference type="EMBL" id="HIZ07638.1"/>
    </source>
</evidence>
<feature type="transmembrane region" description="Helical" evidence="1">
    <location>
        <begin position="501"/>
        <end position="520"/>
    </location>
</feature>
<feature type="transmembrane region" description="Helical" evidence="1">
    <location>
        <begin position="164"/>
        <end position="184"/>
    </location>
</feature>
<comment type="caution">
    <text evidence="2">The sequence shown here is derived from an EMBL/GenBank/DDBJ whole genome shotgun (WGS) entry which is preliminary data.</text>
</comment>
<organism evidence="2 3">
    <name type="scientific">Candidatus Eubacterium avistercoris</name>
    <dbReference type="NCBI Taxonomy" id="2838567"/>
    <lineage>
        <taxon>Bacteria</taxon>
        <taxon>Bacillati</taxon>
        <taxon>Bacillota</taxon>
        <taxon>Clostridia</taxon>
        <taxon>Eubacteriales</taxon>
        <taxon>Eubacteriaceae</taxon>
        <taxon>Eubacterium</taxon>
    </lineage>
</organism>
<sequence>MMMKIVDVIKKNKPVWLLGIFMGIFFSGLNALGRYLNGAASEGLPGILRTFFLWFPVAFGVSFLLLAGIRRGTDWISGTWLNKKCVQILSGKRSFWIGWGVIFLLWLPALLASWPGVYVIDNVFQFQWFQEGNISAHHPILHTYLLGFCMEAGKKLFNSYEAGLGVYSVGQMLILSGLFSYTIYALREKLAGIFRLVCFFLYGCMPYHAVSSFTATKDILFSGLFLLLVLKSYELAIDTDAFFSSKKKLIQYIVIVFLSCCFRNTGIYIFLGMIPFLLFLGRKYWKRALLLVLIPVLLWGVYTGPVYQALHIEKGSSGEILSVPMQQISRALLEEGDKLDEKIKEAAEIYIPGYESYAPRVADPVKDTFNNQAFEEDPVGFVRLWAEIGLSCPSSYVKAFLEMNLGFWWPAMDFPDPGTYLAFIPYRNADTEQVGEIPGETIYIERQSLLPALEGFYQDYTEEGKFEQIPVLSWLYSPGVYFWILGFGIVYCFYKKRYMTVLPWAVLLLLWLTLMVSPVVVFRYAYPLAVSLPVMLAMITGNYGRMEKKNEKTV</sequence>
<dbReference type="Pfam" id="PF19484">
    <property type="entry name" value="DUF6020"/>
    <property type="match status" value="1"/>
</dbReference>
<feature type="transmembrane region" description="Helical" evidence="1">
    <location>
        <begin position="94"/>
        <end position="114"/>
    </location>
</feature>
<reference evidence="2" key="1">
    <citation type="journal article" date="2021" name="PeerJ">
        <title>Extensive microbial diversity within the chicken gut microbiome revealed by metagenomics and culture.</title>
        <authorList>
            <person name="Gilroy R."/>
            <person name="Ravi A."/>
            <person name="Getino M."/>
            <person name="Pursley I."/>
            <person name="Horton D.L."/>
            <person name="Alikhan N.F."/>
            <person name="Baker D."/>
            <person name="Gharbi K."/>
            <person name="Hall N."/>
            <person name="Watson M."/>
            <person name="Adriaenssens E.M."/>
            <person name="Foster-Nyarko E."/>
            <person name="Jarju S."/>
            <person name="Secka A."/>
            <person name="Antonio M."/>
            <person name="Oren A."/>
            <person name="Chaudhuri R.R."/>
            <person name="La Ragione R."/>
            <person name="Hildebrand F."/>
            <person name="Pallen M.J."/>
        </authorList>
    </citation>
    <scope>NUCLEOTIDE SEQUENCE</scope>
    <source>
        <strain evidence="2">CHK192-9172</strain>
    </source>
</reference>
<name>A0A9D2D302_9FIRM</name>
<evidence type="ECO:0000313" key="3">
    <source>
        <dbReference type="Proteomes" id="UP000824024"/>
    </source>
</evidence>
<feature type="transmembrane region" description="Helical" evidence="1">
    <location>
        <begin position="474"/>
        <end position="494"/>
    </location>
</feature>
<dbReference type="AlphaFoldDB" id="A0A9D2D302"/>
<gene>
    <name evidence="2" type="ORF">IAA08_06865</name>
</gene>
<feature type="transmembrane region" description="Helical" evidence="1">
    <location>
        <begin position="190"/>
        <end position="207"/>
    </location>
</feature>
<keyword evidence="1" id="KW-0472">Membrane</keyword>
<keyword evidence="1" id="KW-0812">Transmembrane</keyword>
<dbReference type="EMBL" id="DXCH01000190">
    <property type="protein sequence ID" value="HIZ07638.1"/>
    <property type="molecule type" value="Genomic_DNA"/>
</dbReference>
<feature type="transmembrane region" description="Helical" evidence="1">
    <location>
        <begin position="249"/>
        <end position="281"/>
    </location>
</feature>
<evidence type="ECO:0000256" key="1">
    <source>
        <dbReference type="SAM" id="Phobius"/>
    </source>
</evidence>
<feature type="transmembrane region" description="Helical" evidence="1">
    <location>
        <begin position="288"/>
        <end position="307"/>
    </location>
</feature>
<keyword evidence="1" id="KW-1133">Transmembrane helix</keyword>